<accession>A0A553STA0</accession>
<feature type="region of interest" description="Disordered" evidence="1">
    <location>
        <begin position="42"/>
        <end position="66"/>
    </location>
</feature>
<evidence type="ECO:0000256" key="2">
    <source>
        <dbReference type="SAM" id="SignalP"/>
    </source>
</evidence>
<protein>
    <recommendedName>
        <fullName evidence="5">DUF4163 domain-containing protein</fullName>
    </recommendedName>
</protein>
<evidence type="ECO:0000313" key="4">
    <source>
        <dbReference type="Proteomes" id="UP000319837"/>
    </source>
</evidence>
<organism evidence="3 4">
    <name type="scientific">Niallia circulans</name>
    <name type="common">Bacillus circulans</name>
    <dbReference type="NCBI Taxonomy" id="1397"/>
    <lineage>
        <taxon>Bacteria</taxon>
        <taxon>Bacillati</taxon>
        <taxon>Bacillota</taxon>
        <taxon>Bacilli</taxon>
        <taxon>Bacillales</taxon>
        <taxon>Bacillaceae</taxon>
        <taxon>Niallia</taxon>
    </lineage>
</organism>
<evidence type="ECO:0000313" key="3">
    <source>
        <dbReference type="EMBL" id="TRZ40220.1"/>
    </source>
</evidence>
<dbReference type="EMBL" id="RIBP01000001">
    <property type="protein sequence ID" value="TRZ40220.1"/>
    <property type="molecule type" value="Genomic_DNA"/>
</dbReference>
<keyword evidence="2" id="KW-0732">Signal</keyword>
<gene>
    <name evidence="3" type="ORF">CEQ21_04575</name>
</gene>
<evidence type="ECO:0008006" key="5">
    <source>
        <dbReference type="Google" id="ProtNLM"/>
    </source>
</evidence>
<dbReference type="AlphaFoldDB" id="A0A553STA0"/>
<dbReference type="PROSITE" id="PS51257">
    <property type="entry name" value="PROKAR_LIPOPROTEIN"/>
    <property type="match status" value="1"/>
</dbReference>
<feature type="signal peptide" evidence="2">
    <location>
        <begin position="1"/>
        <end position="20"/>
    </location>
</feature>
<reference evidence="4" key="1">
    <citation type="submission" date="2018-10" db="EMBL/GenBank/DDBJ databases">
        <title>FDA dAtabase for Regulatory Grade micrObial Sequences (FDA-ARGOS): Supporting development and validation of Infectious Disease Dx tests.</title>
        <authorList>
            <person name="Minogue T."/>
            <person name="Wolcott M."/>
            <person name="Wasieloski L."/>
            <person name="Aguilar W."/>
            <person name="Moore D."/>
            <person name="Tallon L."/>
            <person name="Sadzewicz L."/>
            <person name="Sengamalay N."/>
            <person name="Ott S."/>
            <person name="Godinez A."/>
            <person name="Nagaraj S."/>
            <person name="Vavikolanu K."/>
            <person name="Vyas G."/>
            <person name="Nadendla S."/>
            <person name="George J."/>
            <person name="Sichtig H."/>
        </authorList>
    </citation>
    <scope>NUCLEOTIDE SEQUENCE [LARGE SCALE GENOMIC DNA]</scope>
    <source>
        <strain evidence="4">FDAARGOS_343</strain>
    </source>
</reference>
<comment type="caution">
    <text evidence="3">The sequence shown here is derived from an EMBL/GenBank/DDBJ whole genome shotgun (WGS) entry which is preliminary data.</text>
</comment>
<feature type="chain" id="PRO_5038665605" description="DUF4163 domain-containing protein" evidence="2">
    <location>
        <begin position="21"/>
        <end position="274"/>
    </location>
</feature>
<dbReference type="Proteomes" id="UP000319837">
    <property type="component" value="Unassembled WGS sequence"/>
</dbReference>
<proteinExistence type="predicted"/>
<feature type="compositionally biased region" description="Basic and acidic residues" evidence="1">
    <location>
        <begin position="42"/>
        <end position="58"/>
    </location>
</feature>
<evidence type="ECO:0000256" key="1">
    <source>
        <dbReference type="SAM" id="MobiDB-lite"/>
    </source>
</evidence>
<sequence length="274" mass="30879">MHIKIIIVSIVSLLWLSACSNGGNEEATNRNDQNEVVENQEIKADNDAGENQQRETKDNNGNVENQEAATTEKTIGLYNKNNFHTKQYAKGNITVDYPQLADDLDKANKINRVIAKDASYFFEKDYYESYTGEVKYNIPFVNDELVSITYAGLLTSPINSYPINLSYSTLVNMQTGEKVSLSDLVNLDDEFIKAFKLGDIVTDQSSEYKQEIKKYIASLDDQDLLKKFLEADKMDFPEVFVYVTDDVIVVTIAVVHALGDFISVQISKDSVSFK</sequence>
<name>A0A553STA0_NIACI</name>
<dbReference type="RefSeq" id="WP_185763622.1">
    <property type="nucleotide sequence ID" value="NZ_RIBP01000001.1"/>
</dbReference>